<dbReference type="SUPFAM" id="SSF46689">
    <property type="entry name" value="Homeodomain-like"/>
    <property type="match status" value="1"/>
</dbReference>
<dbReference type="InterPro" id="IPR009057">
    <property type="entry name" value="Homeodomain-like_sf"/>
</dbReference>
<dbReference type="InterPro" id="IPR001005">
    <property type="entry name" value="SANT/Myb"/>
</dbReference>
<dbReference type="InterPro" id="IPR017930">
    <property type="entry name" value="Myb_dom"/>
</dbReference>
<feature type="domain" description="HTH myb-type" evidence="3">
    <location>
        <begin position="46"/>
        <end position="101"/>
    </location>
</feature>
<evidence type="ECO:0000313" key="5">
    <source>
        <dbReference type="Proteomes" id="UP001470230"/>
    </source>
</evidence>
<gene>
    <name evidence="4" type="ORF">M9Y10_032841</name>
</gene>
<evidence type="ECO:0000259" key="2">
    <source>
        <dbReference type="PROSITE" id="PS50090"/>
    </source>
</evidence>
<dbReference type="CDD" id="cd00167">
    <property type="entry name" value="SANT"/>
    <property type="match status" value="2"/>
</dbReference>
<reference evidence="4 5" key="1">
    <citation type="submission" date="2024-04" db="EMBL/GenBank/DDBJ databases">
        <title>Tritrichomonas musculus Genome.</title>
        <authorList>
            <person name="Alves-Ferreira E."/>
            <person name="Grigg M."/>
            <person name="Lorenzi H."/>
            <person name="Galac M."/>
        </authorList>
    </citation>
    <scope>NUCLEOTIDE SEQUENCE [LARGE SCALE GENOMIC DNA]</scope>
    <source>
        <strain evidence="4 5">EAF2021</strain>
    </source>
</reference>
<feature type="region of interest" description="Disordered" evidence="1">
    <location>
        <begin position="38"/>
        <end position="57"/>
    </location>
</feature>
<dbReference type="EMBL" id="JAPFFF010000054">
    <property type="protein sequence ID" value="KAK8838802.1"/>
    <property type="molecule type" value="Genomic_DNA"/>
</dbReference>
<evidence type="ECO:0000313" key="4">
    <source>
        <dbReference type="EMBL" id="KAK8838802.1"/>
    </source>
</evidence>
<dbReference type="Pfam" id="PF13921">
    <property type="entry name" value="Myb_DNA-bind_6"/>
    <property type="match status" value="1"/>
</dbReference>
<dbReference type="Gene3D" id="1.10.10.60">
    <property type="entry name" value="Homeodomain-like"/>
    <property type="match status" value="2"/>
</dbReference>
<feature type="domain" description="Myb-like" evidence="2">
    <location>
        <begin position="98"/>
        <end position="148"/>
    </location>
</feature>
<dbReference type="Proteomes" id="UP001470230">
    <property type="component" value="Unassembled WGS sequence"/>
</dbReference>
<comment type="caution">
    <text evidence="4">The sequence shown here is derived from an EMBL/GenBank/DDBJ whole genome shotgun (WGS) entry which is preliminary data.</text>
</comment>
<dbReference type="InterPro" id="IPR050560">
    <property type="entry name" value="MYB_TF"/>
</dbReference>
<dbReference type="PROSITE" id="PS51294">
    <property type="entry name" value="HTH_MYB"/>
    <property type="match status" value="2"/>
</dbReference>
<sequence length="221" mass="26360">MIEIFPIISHKIDNIQKSNSQTYKYQTIKFLMNSSPQTMQIPKREQKPHPKSKFTSEEDTKLKQLVNQFGINNWNQISSNMAHRNPRQCKERWFNYLSPLIRKSPWSTDEDELLERKVKEIGPKWVKIAKFFPMRTDIQLKNRWLVLSRKKTREALQKNSQLQKSIKENPHKTTPVQLPSIHQLPTETFFPSPQTFLPMLDTLHFNPMYLQNITKDIKEQK</sequence>
<proteinExistence type="predicted"/>
<dbReference type="PANTHER" id="PTHR45614:SF253">
    <property type="entry name" value="CHROMOSOME UNDETERMINED SCAFFOLD_38, WHOLE GENOME SHOTGUN SEQUENCE"/>
    <property type="match status" value="1"/>
</dbReference>
<evidence type="ECO:0000256" key="1">
    <source>
        <dbReference type="SAM" id="MobiDB-lite"/>
    </source>
</evidence>
<organism evidence="4 5">
    <name type="scientific">Tritrichomonas musculus</name>
    <dbReference type="NCBI Taxonomy" id="1915356"/>
    <lineage>
        <taxon>Eukaryota</taxon>
        <taxon>Metamonada</taxon>
        <taxon>Parabasalia</taxon>
        <taxon>Tritrichomonadida</taxon>
        <taxon>Tritrichomonadidae</taxon>
        <taxon>Tritrichomonas</taxon>
    </lineage>
</organism>
<dbReference type="PROSITE" id="PS50090">
    <property type="entry name" value="MYB_LIKE"/>
    <property type="match status" value="2"/>
</dbReference>
<protein>
    <recommendedName>
        <fullName evidence="6">Myb-like DNA-binding domain containing protein</fullName>
    </recommendedName>
</protein>
<feature type="region of interest" description="Disordered" evidence="1">
    <location>
        <begin position="158"/>
        <end position="177"/>
    </location>
</feature>
<evidence type="ECO:0008006" key="6">
    <source>
        <dbReference type="Google" id="ProtNLM"/>
    </source>
</evidence>
<accession>A0ABR2GZK1</accession>
<keyword evidence="5" id="KW-1185">Reference proteome</keyword>
<dbReference type="SMART" id="SM00717">
    <property type="entry name" value="SANT"/>
    <property type="match status" value="2"/>
</dbReference>
<evidence type="ECO:0000259" key="3">
    <source>
        <dbReference type="PROSITE" id="PS51294"/>
    </source>
</evidence>
<feature type="domain" description="Myb-like" evidence="2">
    <location>
        <begin position="46"/>
        <end position="97"/>
    </location>
</feature>
<dbReference type="PANTHER" id="PTHR45614">
    <property type="entry name" value="MYB PROTEIN-RELATED"/>
    <property type="match status" value="1"/>
</dbReference>
<feature type="domain" description="HTH myb-type" evidence="3">
    <location>
        <begin position="102"/>
        <end position="152"/>
    </location>
</feature>
<name>A0ABR2GZK1_9EUKA</name>
<feature type="compositionally biased region" description="Basic and acidic residues" evidence="1">
    <location>
        <begin position="42"/>
        <end position="57"/>
    </location>
</feature>